<feature type="compositionally biased region" description="Low complexity" evidence="5">
    <location>
        <begin position="86"/>
        <end position="98"/>
    </location>
</feature>
<evidence type="ECO:0000256" key="2">
    <source>
        <dbReference type="ARBA" id="ARBA00022692"/>
    </source>
</evidence>
<organism evidence="7 8">
    <name type="scientific">Marinobacter profundi</name>
    <dbReference type="NCBI Taxonomy" id="2666256"/>
    <lineage>
        <taxon>Bacteria</taxon>
        <taxon>Pseudomonadati</taxon>
        <taxon>Pseudomonadota</taxon>
        <taxon>Gammaproteobacteria</taxon>
        <taxon>Pseudomonadales</taxon>
        <taxon>Marinobacteraceae</taxon>
        <taxon>Marinobacter</taxon>
    </lineage>
</organism>
<dbReference type="GO" id="GO:0055085">
    <property type="term" value="P:transmembrane transport"/>
    <property type="evidence" value="ECO:0007669"/>
    <property type="project" value="InterPro"/>
</dbReference>
<feature type="compositionally biased region" description="Polar residues" evidence="5">
    <location>
        <begin position="119"/>
        <end position="128"/>
    </location>
</feature>
<dbReference type="GO" id="GO:0016020">
    <property type="term" value="C:membrane"/>
    <property type="evidence" value="ECO:0007669"/>
    <property type="project" value="UniProtKB-SubCell"/>
</dbReference>
<proteinExistence type="predicted"/>
<gene>
    <name evidence="7" type="ORF">CLH61_11220</name>
</gene>
<evidence type="ECO:0000256" key="4">
    <source>
        <dbReference type="ARBA" id="ARBA00023136"/>
    </source>
</evidence>
<accession>A0A2G1UKG9</accession>
<dbReference type="NCBIfam" id="TIGR01352">
    <property type="entry name" value="tonB_Cterm"/>
    <property type="match status" value="1"/>
</dbReference>
<protein>
    <recommendedName>
        <fullName evidence="6">TonB C-terminal domain-containing protein</fullName>
    </recommendedName>
</protein>
<dbReference type="EMBL" id="NTFH01000008">
    <property type="protein sequence ID" value="PHQ14909.1"/>
    <property type="molecule type" value="Genomic_DNA"/>
</dbReference>
<dbReference type="Pfam" id="PF03544">
    <property type="entry name" value="TonB_C"/>
    <property type="match status" value="1"/>
</dbReference>
<evidence type="ECO:0000313" key="8">
    <source>
        <dbReference type="Proteomes" id="UP000231409"/>
    </source>
</evidence>
<reference evidence="7 8" key="1">
    <citation type="submission" date="2017-09" db="EMBL/GenBank/DDBJ databases">
        <title>The draft genome sequences of Marinobacter sp. PWS21.</title>
        <authorList>
            <person name="Cao J."/>
        </authorList>
    </citation>
    <scope>NUCLEOTIDE SEQUENCE [LARGE SCALE GENOMIC DNA]</scope>
    <source>
        <strain evidence="7 8">PWS21</strain>
    </source>
</reference>
<keyword evidence="3" id="KW-1133">Transmembrane helix</keyword>
<evidence type="ECO:0000256" key="3">
    <source>
        <dbReference type="ARBA" id="ARBA00022989"/>
    </source>
</evidence>
<dbReference type="InterPro" id="IPR037682">
    <property type="entry name" value="TonB_C"/>
</dbReference>
<dbReference type="Gene3D" id="3.30.1150.10">
    <property type="match status" value="1"/>
</dbReference>
<evidence type="ECO:0000256" key="1">
    <source>
        <dbReference type="ARBA" id="ARBA00004167"/>
    </source>
</evidence>
<evidence type="ECO:0000313" key="7">
    <source>
        <dbReference type="EMBL" id="PHQ14909.1"/>
    </source>
</evidence>
<feature type="compositionally biased region" description="Pro residues" evidence="5">
    <location>
        <begin position="106"/>
        <end position="118"/>
    </location>
</feature>
<name>A0A2G1UKG9_9GAMM</name>
<dbReference type="InterPro" id="IPR006260">
    <property type="entry name" value="TonB/TolA_C"/>
</dbReference>
<keyword evidence="8" id="KW-1185">Reference proteome</keyword>
<evidence type="ECO:0000259" key="6">
    <source>
        <dbReference type="Pfam" id="PF03544"/>
    </source>
</evidence>
<dbReference type="AlphaFoldDB" id="A0A2G1UKG9"/>
<feature type="region of interest" description="Disordered" evidence="5">
    <location>
        <begin position="57"/>
        <end position="142"/>
    </location>
</feature>
<keyword evidence="2" id="KW-0812">Transmembrane</keyword>
<sequence>MTSVPDKHRLILAISLALLVHTLVLVLAPEVRQPEELASTTLRFSLVQSASLPAPAASITNSQAPAIPTPPASADRKPENNTEVSPNPAIANPAPAAPKSQQSRPPETPSRPLTPPSPAQQQSRTPADTATPHPLREPGEDRLNQLTTRTAEQDPYAIRLVQRIAEFQAGHSVAAAVSALPEPVTVTLDLQLLPSGTLTRATIIGSSGHDSIDRAAYRTALAASPYPEPPEDVKDRKSFQVKLTYTPERL</sequence>
<keyword evidence="4" id="KW-0472">Membrane</keyword>
<comment type="caution">
    <text evidence="7">The sequence shown here is derived from an EMBL/GenBank/DDBJ whole genome shotgun (WGS) entry which is preliminary data.</text>
</comment>
<feature type="domain" description="TonB C-terminal" evidence="6">
    <location>
        <begin position="185"/>
        <end position="246"/>
    </location>
</feature>
<dbReference type="SUPFAM" id="SSF74653">
    <property type="entry name" value="TolA/TonB C-terminal domain"/>
    <property type="match status" value="1"/>
</dbReference>
<dbReference type="RefSeq" id="WP_099614826.1">
    <property type="nucleotide sequence ID" value="NZ_KZ319371.1"/>
</dbReference>
<comment type="subcellular location">
    <subcellularLocation>
        <location evidence="1">Membrane</location>
        <topology evidence="1">Single-pass membrane protein</topology>
    </subcellularLocation>
</comment>
<dbReference type="Proteomes" id="UP000231409">
    <property type="component" value="Unassembled WGS sequence"/>
</dbReference>
<evidence type="ECO:0000256" key="5">
    <source>
        <dbReference type="SAM" id="MobiDB-lite"/>
    </source>
</evidence>